<protein>
    <recommendedName>
        <fullName evidence="4">Tautomerase</fullName>
        <ecNumber evidence="4">5.3.2.-</ecNumber>
    </recommendedName>
</protein>
<dbReference type="GO" id="GO:0016853">
    <property type="term" value="F:isomerase activity"/>
    <property type="evidence" value="ECO:0007669"/>
    <property type="project" value="UniProtKB-UniRule"/>
</dbReference>
<evidence type="ECO:0000259" key="5">
    <source>
        <dbReference type="Pfam" id="PF01361"/>
    </source>
</evidence>
<evidence type="ECO:0000256" key="3">
    <source>
        <dbReference type="PIRSR" id="PIRSR618191-1"/>
    </source>
</evidence>
<comment type="similarity">
    <text evidence="1 4">Belongs to the 4-oxalocrotonate tautomerase family.</text>
</comment>
<dbReference type="Pfam" id="PF01361">
    <property type="entry name" value="Tautomerase"/>
    <property type="match status" value="1"/>
</dbReference>
<accession>A0A9Q8CNT9</accession>
<dbReference type="Gene3D" id="3.30.429.10">
    <property type="entry name" value="Macrophage Migration Inhibitory Factor"/>
    <property type="match status" value="1"/>
</dbReference>
<dbReference type="EMBL" id="SCWD01000001">
    <property type="protein sequence ID" value="TDM04194.1"/>
    <property type="molecule type" value="Genomic_DNA"/>
</dbReference>
<keyword evidence="2 4" id="KW-0413">Isomerase</keyword>
<evidence type="ECO:0000256" key="1">
    <source>
        <dbReference type="ARBA" id="ARBA00006723"/>
    </source>
</evidence>
<dbReference type="OrthoDB" id="9804765at2"/>
<organism evidence="6 7">
    <name type="scientific">Macrococcus carouselicus</name>
    <dbReference type="NCBI Taxonomy" id="69969"/>
    <lineage>
        <taxon>Bacteria</taxon>
        <taxon>Bacillati</taxon>
        <taxon>Bacillota</taxon>
        <taxon>Bacilli</taxon>
        <taxon>Bacillales</taxon>
        <taxon>Staphylococcaceae</taxon>
        <taxon>Macrococcus</taxon>
    </lineage>
</organism>
<dbReference type="RefSeq" id="WP_133417055.1">
    <property type="nucleotide sequence ID" value="NZ_SCWD01000001.1"/>
</dbReference>
<dbReference type="InterPro" id="IPR018191">
    <property type="entry name" value="4-OT"/>
</dbReference>
<gene>
    <name evidence="6" type="ORF">ERX40_03225</name>
</gene>
<evidence type="ECO:0000256" key="2">
    <source>
        <dbReference type="ARBA" id="ARBA00023235"/>
    </source>
</evidence>
<feature type="active site" description="Proton acceptor; via imino nitrogen" evidence="3">
    <location>
        <position position="2"/>
    </location>
</feature>
<proteinExistence type="inferred from homology"/>
<evidence type="ECO:0000313" key="7">
    <source>
        <dbReference type="Proteomes" id="UP000295280"/>
    </source>
</evidence>
<name>A0A9Q8CNT9_9STAP</name>
<feature type="domain" description="4-oxalocrotonate tautomerase-like" evidence="5">
    <location>
        <begin position="2"/>
        <end position="58"/>
    </location>
</feature>
<dbReference type="PANTHER" id="PTHR35530:SF1">
    <property type="entry name" value="2-HYDROXYMUCONATE TAUTOMERASE"/>
    <property type="match status" value="1"/>
</dbReference>
<dbReference type="InterPro" id="IPR004370">
    <property type="entry name" value="4-OT-like_dom"/>
</dbReference>
<evidence type="ECO:0000256" key="4">
    <source>
        <dbReference type="RuleBase" id="RU362032"/>
    </source>
</evidence>
<dbReference type="SUPFAM" id="SSF55331">
    <property type="entry name" value="Tautomerase/MIF"/>
    <property type="match status" value="1"/>
</dbReference>
<keyword evidence="7" id="KW-1185">Reference proteome</keyword>
<reference evidence="6 7" key="1">
    <citation type="submission" date="2019-01" db="EMBL/GenBank/DDBJ databases">
        <title>Draft genome sequences of the type strains of six Macrococcus species.</title>
        <authorList>
            <person name="Mazhar S."/>
            <person name="Altermann E."/>
            <person name="Hill C."/>
            <person name="Mcauliffe O."/>
        </authorList>
    </citation>
    <scope>NUCLEOTIDE SEQUENCE [LARGE SCALE GENOMIC DNA]</scope>
    <source>
        <strain evidence="6 7">ATCC 51828</strain>
    </source>
</reference>
<dbReference type="PANTHER" id="PTHR35530">
    <property type="entry name" value="TAUTOMERASE-RELATED"/>
    <property type="match status" value="1"/>
</dbReference>
<dbReference type="NCBIfam" id="NF002571">
    <property type="entry name" value="PRK02220.1"/>
    <property type="match status" value="1"/>
</dbReference>
<comment type="caution">
    <text evidence="6">The sequence shown here is derived from an EMBL/GenBank/DDBJ whole genome shotgun (WGS) entry which is preliminary data.</text>
</comment>
<dbReference type="NCBIfam" id="TIGR00013">
    <property type="entry name" value="taut"/>
    <property type="match status" value="1"/>
</dbReference>
<sequence length="61" mass="6982">MPFITIELVEGRSEEQLKAMVSEVTEAVSRNANAPKENIHVFVEELKKDRYAVSGRFKTEE</sequence>
<dbReference type="InterPro" id="IPR014347">
    <property type="entry name" value="Tautomerase/MIF_sf"/>
</dbReference>
<dbReference type="EC" id="5.3.2.-" evidence="4"/>
<dbReference type="Proteomes" id="UP000295280">
    <property type="component" value="Unassembled WGS sequence"/>
</dbReference>
<dbReference type="AlphaFoldDB" id="A0A9Q8CNT9"/>
<evidence type="ECO:0000313" key="6">
    <source>
        <dbReference type="EMBL" id="TDM04194.1"/>
    </source>
</evidence>